<sequence length="132" mass="14349">MTIGSGTKLDKLNASAKGLDSKSNVFAFVSSFDEGVKSEIGVVDGSDEVLVVCSTDILVQIHRSSEVAEVMKDCLRLASKSLAHEPDVFTVADGGGEEELVKFVSGVCVFYRRNNFPAHLRRVHRQLCFSVI</sequence>
<protein>
    <submittedName>
        <fullName evidence="1">Uncharacterized protein</fullName>
    </submittedName>
</protein>
<keyword evidence="2" id="KW-1185">Reference proteome</keyword>
<dbReference type="Proteomes" id="UP000823775">
    <property type="component" value="Unassembled WGS sequence"/>
</dbReference>
<gene>
    <name evidence="1" type="ORF">HAX54_044912</name>
</gene>
<comment type="caution">
    <text evidence="1">The sequence shown here is derived from an EMBL/GenBank/DDBJ whole genome shotgun (WGS) entry which is preliminary data.</text>
</comment>
<organism evidence="1 2">
    <name type="scientific">Datura stramonium</name>
    <name type="common">Jimsonweed</name>
    <name type="synonym">Common thornapple</name>
    <dbReference type="NCBI Taxonomy" id="4076"/>
    <lineage>
        <taxon>Eukaryota</taxon>
        <taxon>Viridiplantae</taxon>
        <taxon>Streptophyta</taxon>
        <taxon>Embryophyta</taxon>
        <taxon>Tracheophyta</taxon>
        <taxon>Spermatophyta</taxon>
        <taxon>Magnoliopsida</taxon>
        <taxon>eudicotyledons</taxon>
        <taxon>Gunneridae</taxon>
        <taxon>Pentapetalae</taxon>
        <taxon>asterids</taxon>
        <taxon>lamiids</taxon>
        <taxon>Solanales</taxon>
        <taxon>Solanaceae</taxon>
        <taxon>Solanoideae</taxon>
        <taxon>Datureae</taxon>
        <taxon>Datura</taxon>
    </lineage>
</organism>
<accession>A0ABS8SPX3</accession>
<proteinExistence type="predicted"/>
<dbReference type="EMBL" id="JACEIK010000690">
    <property type="protein sequence ID" value="MCD7460962.1"/>
    <property type="molecule type" value="Genomic_DNA"/>
</dbReference>
<evidence type="ECO:0000313" key="2">
    <source>
        <dbReference type="Proteomes" id="UP000823775"/>
    </source>
</evidence>
<evidence type="ECO:0000313" key="1">
    <source>
        <dbReference type="EMBL" id="MCD7460962.1"/>
    </source>
</evidence>
<name>A0ABS8SPX3_DATST</name>
<reference evidence="1 2" key="1">
    <citation type="journal article" date="2021" name="BMC Genomics">
        <title>Datura genome reveals duplications of psychoactive alkaloid biosynthetic genes and high mutation rate following tissue culture.</title>
        <authorList>
            <person name="Rajewski A."/>
            <person name="Carter-House D."/>
            <person name="Stajich J."/>
            <person name="Litt A."/>
        </authorList>
    </citation>
    <scope>NUCLEOTIDE SEQUENCE [LARGE SCALE GENOMIC DNA]</scope>
    <source>
        <strain evidence="1">AR-01</strain>
    </source>
</reference>